<dbReference type="OrthoDB" id="3799661at2759"/>
<dbReference type="KEGG" id="psco:LY89DRAFT_676744"/>
<dbReference type="Proteomes" id="UP000070700">
    <property type="component" value="Unassembled WGS sequence"/>
</dbReference>
<evidence type="ECO:0000313" key="2">
    <source>
        <dbReference type="Proteomes" id="UP000070700"/>
    </source>
</evidence>
<name>A0A132B901_MOLSC</name>
<dbReference type="GeneID" id="28823347"/>
<dbReference type="RefSeq" id="XP_018063206.1">
    <property type="nucleotide sequence ID" value="XM_018213621.1"/>
</dbReference>
<dbReference type="AlphaFoldDB" id="A0A132B901"/>
<keyword evidence="2" id="KW-1185">Reference proteome</keyword>
<accession>A0A132B901</accession>
<organism evidence="1 2">
    <name type="scientific">Mollisia scopiformis</name>
    <name type="common">Conifer needle endophyte fungus</name>
    <name type="synonym">Phialocephala scopiformis</name>
    <dbReference type="NCBI Taxonomy" id="149040"/>
    <lineage>
        <taxon>Eukaryota</taxon>
        <taxon>Fungi</taxon>
        <taxon>Dikarya</taxon>
        <taxon>Ascomycota</taxon>
        <taxon>Pezizomycotina</taxon>
        <taxon>Leotiomycetes</taxon>
        <taxon>Helotiales</taxon>
        <taxon>Mollisiaceae</taxon>
        <taxon>Mollisia</taxon>
    </lineage>
</organism>
<dbReference type="InParanoid" id="A0A132B901"/>
<reference evidence="1 2" key="1">
    <citation type="submission" date="2015-10" db="EMBL/GenBank/DDBJ databases">
        <title>Full genome of DAOMC 229536 Phialocephala scopiformis, a fungal endophyte of spruce producing the potent anti-insectan compound rugulosin.</title>
        <authorList>
            <consortium name="DOE Joint Genome Institute"/>
            <person name="Walker A.K."/>
            <person name="Frasz S.L."/>
            <person name="Seifert K.A."/>
            <person name="Miller J.D."/>
            <person name="Mondo S.J."/>
            <person name="Labutti K."/>
            <person name="Lipzen A."/>
            <person name="Dockter R."/>
            <person name="Kennedy M."/>
            <person name="Grigoriev I.V."/>
            <person name="Spatafora J.W."/>
        </authorList>
    </citation>
    <scope>NUCLEOTIDE SEQUENCE [LARGE SCALE GENOMIC DNA]</scope>
    <source>
        <strain evidence="1 2">CBS 120377</strain>
    </source>
</reference>
<gene>
    <name evidence="1" type="ORF">LY89DRAFT_676744</name>
</gene>
<evidence type="ECO:0000313" key="1">
    <source>
        <dbReference type="EMBL" id="KUJ08851.1"/>
    </source>
</evidence>
<dbReference type="EMBL" id="KQ947434">
    <property type="protein sequence ID" value="KUJ08851.1"/>
    <property type="molecule type" value="Genomic_DNA"/>
</dbReference>
<sequence length="402" mass="45138">MATISSIDGQLTTLLISLKGTCILANLESFAVLGCDKTMSNSKNRLCNSSTSDKSSSVKLSMRASRSRSTLVGYDDELEYKLDTAHGSNTKVKKLTWPDHLLGVFCIKRGSRVSSTMLTMPIRPEEDQGNQPSPWILSVYVLSRQKDESRHFIPKEAKCTIDTGNLQGNLVSRAFVTDVLGYSESHFQPLTKAEEVGGTGVTGHKLIPQGAISLTWYHSNSTRVFRDMRFLISEHPMYDLIIGSQSIHQNRILDVPNLGDDPHLVSNPVLGGKLASIQLLIPALIDNFTAEELEKCRDRMTHLKGEYSVIHRQAQKKKNDTKLQETCKEVKAKLDAAEKAFDVEHRRFQIHRYWVFWAKHPEGKGRKKAHQDQLDKWQAEWHEAFPGEGNIPAENLTSLQGS</sequence>
<protein>
    <submittedName>
        <fullName evidence="1">Uncharacterized protein</fullName>
    </submittedName>
</protein>
<proteinExistence type="predicted"/>